<accession>A0ABS1M984</accession>
<dbReference type="Proteomes" id="UP000602198">
    <property type="component" value="Unassembled WGS sequence"/>
</dbReference>
<evidence type="ECO:0008006" key="3">
    <source>
        <dbReference type="Google" id="ProtNLM"/>
    </source>
</evidence>
<name>A0ABS1M984_9NOCA</name>
<proteinExistence type="predicted"/>
<evidence type="ECO:0000313" key="1">
    <source>
        <dbReference type="EMBL" id="MBL1077212.1"/>
    </source>
</evidence>
<organism evidence="1 2">
    <name type="scientific">Nocardia acididurans</name>
    <dbReference type="NCBI Taxonomy" id="2802282"/>
    <lineage>
        <taxon>Bacteria</taxon>
        <taxon>Bacillati</taxon>
        <taxon>Actinomycetota</taxon>
        <taxon>Actinomycetes</taxon>
        <taxon>Mycobacteriales</taxon>
        <taxon>Nocardiaceae</taxon>
        <taxon>Nocardia</taxon>
    </lineage>
</organism>
<comment type="caution">
    <text evidence="1">The sequence shown here is derived from an EMBL/GenBank/DDBJ whole genome shotgun (WGS) entry which is preliminary data.</text>
</comment>
<reference evidence="1 2" key="1">
    <citation type="submission" date="2021-01" db="EMBL/GenBank/DDBJ databases">
        <title>WGS of actinomycetes isolated from Thailand.</title>
        <authorList>
            <person name="Thawai C."/>
        </authorList>
    </citation>
    <scope>NUCLEOTIDE SEQUENCE [LARGE SCALE GENOMIC DNA]</scope>
    <source>
        <strain evidence="1 2">LPG 2</strain>
    </source>
</reference>
<sequence>MNKVRTEIRVNDIVNHVIAGGKVEDDYVEAKSQWPKPEKARQLAAMANAAGGQPILWLIGLSEDRHLVVPLDSTDPATWWAQVRSRFAHDVCPDLSVLNVPTDHGRVVCLQFETDRAPYLVKTPGGTATSEVPWRSGTSTRTATRNELLSLLKSATSVPELELLDGGANLQRRVHPRGPDELPDVEFTLRFAMHVYIDSEPGRQLLLPRHRWSMTVATPSGLDFTPRRFRISCEDDAASSTSPGGRTHQPYPLGATARSSGLYVHGADVVEITASKRFSRDEAAVLTVEPWLDIDLHLPLGTSDRAARVSERFNAYRGTGTNSGMVAWWDATID</sequence>
<dbReference type="RefSeq" id="WP_201949964.1">
    <property type="nucleotide sequence ID" value="NZ_JAERRJ010000008.1"/>
</dbReference>
<dbReference type="InterPro" id="IPR038461">
    <property type="entry name" value="Schlafen_AlbA_2_dom_sf"/>
</dbReference>
<gene>
    <name evidence="1" type="ORF">JK358_22695</name>
</gene>
<dbReference type="EMBL" id="JAERRJ010000008">
    <property type="protein sequence ID" value="MBL1077212.1"/>
    <property type="molecule type" value="Genomic_DNA"/>
</dbReference>
<dbReference type="Gene3D" id="3.30.950.30">
    <property type="entry name" value="Schlafen, AAA domain"/>
    <property type="match status" value="1"/>
</dbReference>
<evidence type="ECO:0000313" key="2">
    <source>
        <dbReference type="Proteomes" id="UP000602198"/>
    </source>
</evidence>
<protein>
    <recommendedName>
        <fullName evidence="3">Schlafen AlbA-2 domain-containing protein</fullName>
    </recommendedName>
</protein>
<keyword evidence="2" id="KW-1185">Reference proteome</keyword>